<feature type="transmembrane region" description="Helical" evidence="5">
    <location>
        <begin position="461"/>
        <end position="479"/>
    </location>
</feature>
<evidence type="ECO:0000259" key="9">
    <source>
        <dbReference type="Pfam" id="PF12248"/>
    </source>
</evidence>
<dbReference type="Gene3D" id="2.70.170.10">
    <property type="entry name" value="Neurotransmitter-gated ion-channel ligand-binding domain"/>
    <property type="match status" value="1"/>
</dbReference>
<feature type="transmembrane region" description="Helical" evidence="5">
    <location>
        <begin position="431"/>
        <end position="454"/>
    </location>
</feature>
<keyword evidence="6" id="KW-0732">Signal</keyword>
<evidence type="ECO:0000256" key="4">
    <source>
        <dbReference type="ARBA" id="ARBA00023136"/>
    </source>
</evidence>
<feature type="transmembrane region" description="Helical" evidence="5">
    <location>
        <begin position="528"/>
        <end position="550"/>
    </location>
</feature>
<comment type="caution">
    <text evidence="10">The sequence shown here is derived from an EMBL/GenBank/DDBJ whole genome shotgun (WGS) entry which is preliminary data.</text>
</comment>
<accession>A0A8J2RME1</accession>
<evidence type="ECO:0000256" key="6">
    <source>
        <dbReference type="SAM" id="SignalP"/>
    </source>
</evidence>
<dbReference type="InterPro" id="IPR038050">
    <property type="entry name" value="Neuro_actylchol_rec"/>
</dbReference>
<evidence type="ECO:0000313" key="11">
    <source>
        <dbReference type="Proteomes" id="UP000789390"/>
    </source>
</evidence>
<dbReference type="InterPro" id="IPR036719">
    <property type="entry name" value="Neuro-gated_channel_TM_sf"/>
</dbReference>
<dbReference type="InterPro" id="IPR036734">
    <property type="entry name" value="Neur_chan_lig-bd_sf"/>
</dbReference>
<dbReference type="GO" id="GO:0005230">
    <property type="term" value="F:extracellular ligand-gated monoatomic ion channel activity"/>
    <property type="evidence" value="ECO:0007669"/>
    <property type="project" value="InterPro"/>
</dbReference>
<feature type="transmembrane region" description="Helical" evidence="5">
    <location>
        <begin position="491"/>
        <end position="516"/>
    </location>
</feature>
<dbReference type="CDD" id="cd19051">
    <property type="entry name" value="LGIC_TM_cation"/>
    <property type="match status" value="1"/>
</dbReference>
<dbReference type="InterPro" id="IPR006202">
    <property type="entry name" value="Neur_chan_lig-bd"/>
</dbReference>
<keyword evidence="3 5" id="KW-1133">Transmembrane helix</keyword>
<gene>
    <name evidence="10" type="ORF">DGAL_LOCUS8981</name>
</gene>
<dbReference type="InterPro" id="IPR006201">
    <property type="entry name" value="Neur_channel"/>
</dbReference>
<evidence type="ECO:0000259" key="8">
    <source>
        <dbReference type="Pfam" id="PF02932"/>
    </source>
</evidence>
<dbReference type="AlphaFoldDB" id="A0A8J2RME1"/>
<keyword evidence="4 5" id="KW-0472">Membrane</keyword>
<comment type="subcellular location">
    <subcellularLocation>
        <location evidence="1">Membrane</location>
        <topology evidence="1">Multi-pass membrane protein</topology>
    </subcellularLocation>
</comment>
<dbReference type="GO" id="GO:0016020">
    <property type="term" value="C:membrane"/>
    <property type="evidence" value="ECO:0007669"/>
    <property type="project" value="UniProtKB-SubCell"/>
</dbReference>
<feature type="chain" id="PRO_5035176686" evidence="6">
    <location>
        <begin position="22"/>
        <end position="638"/>
    </location>
</feature>
<dbReference type="Pfam" id="PF02932">
    <property type="entry name" value="Neur_chan_memb"/>
    <property type="match status" value="1"/>
</dbReference>
<feature type="transmembrane region" description="Helical" evidence="5">
    <location>
        <begin position="621"/>
        <end position="637"/>
    </location>
</feature>
<name>A0A8J2RME1_9CRUS</name>
<dbReference type="FunFam" id="2.70.170.10:FF:000028">
    <property type="entry name" value="AcetylCholine Receptor"/>
    <property type="match status" value="1"/>
</dbReference>
<dbReference type="PANTHER" id="PTHR18945">
    <property type="entry name" value="NEUROTRANSMITTER GATED ION CHANNEL"/>
    <property type="match status" value="1"/>
</dbReference>
<feature type="domain" description="Neurotransmitter-gated ion-channel ligand-binding" evidence="7">
    <location>
        <begin position="203"/>
        <end position="428"/>
    </location>
</feature>
<dbReference type="PRINTS" id="PR00252">
    <property type="entry name" value="NRIONCHANNEL"/>
</dbReference>
<dbReference type="OrthoDB" id="410315at2759"/>
<dbReference type="InterPro" id="IPR022041">
    <property type="entry name" value="Methyltransf_FA"/>
</dbReference>
<keyword evidence="2 5" id="KW-0812">Transmembrane</keyword>
<organism evidence="10 11">
    <name type="scientific">Daphnia galeata</name>
    <dbReference type="NCBI Taxonomy" id="27404"/>
    <lineage>
        <taxon>Eukaryota</taxon>
        <taxon>Metazoa</taxon>
        <taxon>Ecdysozoa</taxon>
        <taxon>Arthropoda</taxon>
        <taxon>Crustacea</taxon>
        <taxon>Branchiopoda</taxon>
        <taxon>Diplostraca</taxon>
        <taxon>Cladocera</taxon>
        <taxon>Anomopoda</taxon>
        <taxon>Daphniidae</taxon>
        <taxon>Daphnia</taxon>
    </lineage>
</organism>
<dbReference type="Proteomes" id="UP000789390">
    <property type="component" value="Unassembled WGS sequence"/>
</dbReference>
<proteinExistence type="predicted"/>
<dbReference type="SUPFAM" id="SSF63712">
    <property type="entry name" value="Nicotinic receptor ligand binding domain-like"/>
    <property type="match status" value="1"/>
</dbReference>
<evidence type="ECO:0000256" key="1">
    <source>
        <dbReference type="ARBA" id="ARBA00004141"/>
    </source>
</evidence>
<evidence type="ECO:0000259" key="7">
    <source>
        <dbReference type="Pfam" id="PF02931"/>
    </source>
</evidence>
<sequence length="638" mass="71993">MLQWFYPWFILLNFLVELGSGQIPPGCDVTTTTGYRYSQFHHLHSSPDGTMELRFRVMAKSDAHIVLTTSPLVLNPLYEIVIGASGNNYTDLRRTMTGRSVSAVKTPSLLSDSEFRGFWVVARQGEIEVGREGETLPYFHWKDADPLPVHYYSLSSWTSTVAKWIQNCDFGGKTSWLTPSDNSSTEDNGAITSQTGESYYNAEEKLKANLLATYNKDIRPSSYHRTPVSVFLGLGLFHFDLSELTSSFEIHAAFRMAWRDERLQWNASSYENVTVLHFPSHAIWQPDLKLYNSVSAADIIHFGEATIIMVYPDGGILLAPSTTSFSSQCHLDLRMWPWDTQRCTLMIGSWTQSGWGIDLKLYENYDEIGGITEYALNTKDLFTTNLQWELLSSNASMKFNTLSECPEPSSCSDDVYPVAHFTFIIRRKSPLYTATVTVPAIMITVLTLITFVLPPNSLEKVLIGLANLLILTVFLIYFSSLLPPMGDHMPLIVSFLSKTLVMVALSLVLAVVTITMTKTPRMYGPPYWIRNILTGITGKILGLNQIIAMVNRVNNSERTSRQQQSTDDYTLHVDAVDHDVNLVSSTPTNQRIQTPLFRGVVETTNPAELEWLLLAYGLDRLAFIIYFFIFMIMMAVCF</sequence>
<dbReference type="SUPFAM" id="SSF90112">
    <property type="entry name" value="Neurotransmitter-gated ion-channel transmembrane pore"/>
    <property type="match status" value="1"/>
</dbReference>
<dbReference type="Pfam" id="PF02931">
    <property type="entry name" value="Neur_chan_LBD"/>
    <property type="match status" value="1"/>
</dbReference>
<keyword evidence="11" id="KW-1185">Reference proteome</keyword>
<dbReference type="EMBL" id="CAKKLH010000201">
    <property type="protein sequence ID" value="CAH0105908.1"/>
    <property type="molecule type" value="Genomic_DNA"/>
</dbReference>
<evidence type="ECO:0000313" key="10">
    <source>
        <dbReference type="EMBL" id="CAH0105908.1"/>
    </source>
</evidence>
<evidence type="ECO:0000256" key="5">
    <source>
        <dbReference type="SAM" id="Phobius"/>
    </source>
</evidence>
<reference evidence="10" key="1">
    <citation type="submission" date="2021-11" db="EMBL/GenBank/DDBJ databases">
        <authorList>
            <person name="Schell T."/>
        </authorList>
    </citation>
    <scope>NUCLEOTIDE SEQUENCE</scope>
    <source>
        <strain evidence="10">M5</strain>
    </source>
</reference>
<feature type="domain" description="Farnesoic acid O-methyl transferase" evidence="9">
    <location>
        <begin position="33"/>
        <end position="169"/>
    </location>
</feature>
<dbReference type="InterPro" id="IPR006029">
    <property type="entry name" value="Neurotrans-gated_channel_TM"/>
</dbReference>
<dbReference type="Gene3D" id="1.20.58.390">
    <property type="entry name" value="Neurotransmitter-gated ion-channel transmembrane domain"/>
    <property type="match status" value="1"/>
</dbReference>
<evidence type="ECO:0000256" key="2">
    <source>
        <dbReference type="ARBA" id="ARBA00022692"/>
    </source>
</evidence>
<dbReference type="Pfam" id="PF12248">
    <property type="entry name" value="Methyltransf_FA"/>
    <property type="match status" value="1"/>
</dbReference>
<feature type="signal peptide" evidence="6">
    <location>
        <begin position="1"/>
        <end position="21"/>
    </location>
</feature>
<feature type="domain" description="Neurotransmitter-gated ion-channel transmembrane" evidence="8">
    <location>
        <begin position="438"/>
        <end position="633"/>
    </location>
</feature>
<evidence type="ECO:0000256" key="3">
    <source>
        <dbReference type="ARBA" id="ARBA00022989"/>
    </source>
</evidence>
<dbReference type="GO" id="GO:0004888">
    <property type="term" value="F:transmembrane signaling receptor activity"/>
    <property type="evidence" value="ECO:0007669"/>
    <property type="project" value="InterPro"/>
</dbReference>
<protein>
    <submittedName>
        <fullName evidence="10">Uncharacterized protein</fullName>
    </submittedName>
</protein>